<dbReference type="Pfam" id="PF00857">
    <property type="entry name" value="Isochorismatase"/>
    <property type="match status" value="1"/>
</dbReference>
<accession>A0A545TEV0</accession>
<protein>
    <recommendedName>
        <fullName evidence="8">Nicotinamidase</fullName>
        <ecNumber evidence="6">3.5.1.19</ecNumber>
    </recommendedName>
    <alternativeName>
        <fullName evidence="7">Nicotinamide deamidase</fullName>
    </alternativeName>
</protein>
<dbReference type="GO" id="GO:0046872">
    <property type="term" value="F:metal ion binding"/>
    <property type="evidence" value="ECO:0007669"/>
    <property type="project" value="UniProtKB-KW"/>
</dbReference>
<keyword evidence="4 10" id="KW-0378">Hydrolase</keyword>
<dbReference type="GO" id="GO:0019363">
    <property type="term" value="P:pyridine nucleotide biosynthetic process"/>
    <property type="evidence" value="ECO:0007669"/>
    <property type="project" value="UniProtKB-KW"/>
</dbReference>
<dbReference type="OrthoDB" id="9791276at2"/>
<evidence type="ECO:0000256" key="1">
    <source>
        <dbReference type="ARBA" id="ARBA00006336"/>
    </source>
</evidence>
<gene>
    <name evidence="10" type="primary">pncA</name>
    <name evidence="10" type="ORF">FKG95_22905</name>
</gene>
<evidence type="ECO:0000256" key="4">
    <source>
        <dbReference type="ARBA" id="ARBA00022801"/>
    </source>
</evidence>
<dbReference type="NCBIfam" id="NF008623">
    <property type="entry name" value="PRK11609.1"/>
    <property type="match status" value="1"/>
</dbReference>
<sequence length="207" mass="22585">MPITPLETDLLLVIDVQYDFCPGGGLAVTDGDAVVPEINRIARDFAHVVITQDWHPAGHSSFASSHDGAAPFSQVTMPYGAQTLWPDHCVQGTRGAELHDELELPQAEMVIRKGYRTEIDSYSAFFENDQKTPTGLAGYLRERGFQRVFCVGLATDFCVRFSAVDARKQGFEATVIESACRAIDLEGSLAAAKSEMTGLGVELMPSW</sequence>
<evidence type="ECO:0000256" key="7">
    <source>
        <dbReference type="ARBA" id="ARBA00043224"/>
    </source>
</evidence>
<dbReference type="InterPro" id="IPR036380">
    <property type="entry name" value="Isochorismatase-like_sf"/>
</dbReference>
<evidence type="ECO:0000259" key="9">
    <source>
        <dbReference type="Pfam" id="PF00857"/>
    </source>
</evidence>
<dbReference type="FunFam" id="3.40.50.850:FF:000006">
    <property type="entry name" value="Bifunctional pyrazinamidase/nicotinamidase"/>
    <property type="match status" value="1"/>
</dbReference>
<dbReference type="Proteomes" id="UP000315252">
    <property type="component" value="Unassembled WGS sequence"/>
</dbReference>
<dbReference type="InterPro" id="IPR052347">
    <property type="entry name" value="Isochorismatase_Nicotinamidase"/>
</dbReference>
<evidence type="ECO:0000256" key="6">
    <source>
        <dbReference type="ARBA" id="ARBA00039017"/>
    </source>
</evidence>
<keyword evidence="3" id="KW-0479">Metal-binding</keyword>
<keyword evidence="11" id="KW-1185">Reference proteome</keyword>
<evidence type="ECO:0000313" key="11">
    <source>
        <dbReference type="Proteomes" id="UP000315252"/>
    </source>
</evidence>
<comment type="pathway">
    <text evidence="5">Cofactor biosynthesis; nicotinate biosynthesis; nicotinate from nicotinamide: step 1/1.</text>
</comment>
<dbReference type="SUPFAM" id="SSF52499">
    <property type="entry name" value="Isochorismatase-like hydrolases"/>
    <property type="match status" value="1"/>
</dbReference>
<dbReference type="CDD" id="cd01011">
    <property type="entry name" value="nicotinamidase"/>
    <property type="match status" value="1"/>
</dbReference>
<proteinExistence type="inferred from homology"/>
<reference evidence="10 11" key="1">
    <citation type="submission" date="2019-06" db="EMBL/GenBank/DDBJ databases">
        <title>Whole genome sequence for Rhodospirillaceae sp. R148.</title>
        <authorList>
            <person name="Wang G."/>
        </authorList>
    </citation>
    <scope>NUCLEOTIDE SEQUENCE [LARGE SCALE GENOMIC DNA]</scope>
    <source>
        <strain evidence="10 11">R148</strain>
    </source>
</reference>
<feature type="domain" description="Isochorismatase-like" evidence="9">
    <location>
        <begin position="10"/>
        <end position="203"/>
    </location>
</feature>
<evidence type="ECO:0000256" key="3">
    <source>
        <dbReference type="ARBA" id="ARBA00022723"/>
    </source>
</evidence>
<dbReference type="AlphaFoldDB" id="A0A545TEV0"/>
<organism evidence="10 11">
    <name type="scientific">Denitrobaculum tricleocarpae</name>
    <dbReference type="NCBI Taxonomy" id="2591009"/>
    <lineage>
        <taxon>Bacteria</taxon>
        <taxon>Pseudomonadati</taxon>
        <taxon>Pseudomonadota</taxon>
        <taxon>Alphaproteobacteria</taxon>
        <taxon>Rhodospirillales</taxon>
        <taxon>Rhodospirillaceae</taxon>
        <taxon>Denitrobaculum</taxon>
    </lineage>
</organism>
<evidence type="ECO:0000313" key="10">
    <source>
        <dbReference type="EMBL" id="TQV75764.1"/>
    </source>
</evidence>
<dbReference type="RefSeq" id="WP_142898752.1">
    <property type="nucleotide sequence ID" value="NZ_ML660060.1"/>
</dbReference>
<dbReference type="EC" id="3.5.1.19" evidence="6"/>
<dbReference type="PANTHER" id="PTHR11080">
    <property type="entry name" value="PYRAZINAMIDASE/NICOTINAMIDASE"/>
    <property type="match status" value="1"/>
</dbReference>
<dbReference type="InterPro" id="IPR000868">
    <property type="entry name" value="Isochorismatase-like_dom"/>
</dbReference>
<comment type="caution">
    <text evidence="10">The sequence shown here is derived from an EMBL/GenBank/DDBJ whole genome shotgun (WGS) entry which is preliminary data.</text>
</comment>
<evidence type="ECO:0000256" key="8">
    <source>
        <dbReference type="ARBA" id="ARBA00072277"/>
    </source>
</evidence>
<dbReference type="Gene3D" id="3.40.50.850">
    <property type="entry name" value="Isochorismatase-like"/>
    <property type="match status" value="1"/>
</dbReference>
<dbReference type="PANTHER" id="PTHR11080:SF2">
    <property type="entry name" value="LD05707P"/>
    <property type="match status" value="1"/>
</dbReference>
<evidence type="ECO:0000256" key="2">
    <source>
        <dbReference type="ARBA" id="ARBA00022642"/>
    </source>
</evidence>
<dbReference type="GO" id="GO:0008936">
    <property type="term" value="F:nicotinamidase activity"/>
    <property type="evidence" value="ECO:0007669"/>
    <property type="project" value="UniProtKB-EC"/>
</dbReference>
<evidence type="ECO:0000256" key="5">
    <source>
        <dbReference type="ARBA" id="ARBA00037900"/>
    </source>
</evidence>
<dbReference type="EMBL" id="VHSH01000009">
    <property type="protein sequence ID" value="TQV75764.1"/>
    <property type="molecule type" value="Genomic_DNA"/>
</dbReference>
<name>A0A545TEV0_9PROT</name>
<comment type="similarity">
    <text evidence="1">Belongs to the isochorismatase family.</text>
</comment>
<keyword evidence="2" id="KW-0662">Pyridine nucleotide biosynthesis</keyword>